<feature type="domain" description="Lipocalin-like" evidence="2">
    <location>
        <begin position="95"/>
        <end position="177"/>
    </location>
</feature>
<keyword evidence="1" id="KW-0732">Signal</keyword>
<organism evidence="3 4">
    <name type="scientific">Alistipes ihumii AP11</name>
    <dbReference type="NCBI Taxonomy" id="1211813"/>
    <lineage>
        <taxon>Bacteria</taxon>
        <taxon>Pseudomonadati</taxon>
        <taxon>Bacteroidota</taxon>
        <taxon>Bacteroidia</taxon>
        <taxon>Bacteroidales</taxon>
        <taxon>Rikenellaceae</taxon>
        <taxon>Alistipes</taxon>
    </lineage>
</organism>
<evidence type="ECO:0000256" key="1">
    <source>
        <dbReference type="SAM" id="SignalP"/>
    </source>
</evidence>
<evidence type="ECO:0000259" key="2">
    <source>
        <dbReference type="Pfam" id="PF12702"/>
    </source>
</evidence>
<proteinExistence type="predicted"/>
<feature type="chain" id="PRO_5045189485" evidence="1">
    <location>
        <begin position="20"/>
        <end position="187"/>
    </location>
</feature>
<keyword evidence="4" id="KW-1185">Reference proteome</keyword>
<protein>
    <submittedName>
        <fullName evidence="3">Lipocalin family protein</fullName>
    </submittedName>
</protein>
<dbReference type="RefSeq" id="WP_019245195.1">
    <property type="nucleotide sequence ID" value="NZ_CAPH01000006.1"/>
</dbReference>
<evidence type="ECO:0000313" key="4">
    <source>
        <dbReference type="Proteomes" id="UP001059295"/>
    </source>
</evidence>
<dbReference type="InterPro" id="IPR024311">
    <property type="entry name" value="Lipocalin-like"/>
</dbReference>
<evidence type="ECO:0000313" key="3">
    <source>
        <dbReference type="EMBL" id="UWN57409.1"/>
    </source>
</evidence>
<dbReference type="PROSITE" id="PS51257">
    <property type="entry name" value="PROKAR_LIPOPROTEIN"/>
    <property type="match status" value="1"/>
</dbReference>
<name>A0ABY5V1A4_9BACT</name>
<gene>
    <name evidence="3" type="ORF">NQ491_01135</name>
</gene>
<sequence>MKKILSLALAAVLTSTACKDNTPNRFDGVIVDASMNTVTVKALTGDDTHTFSLEEADKTDANGLLIGNLISVTYQGKMSEVTPATQVATDATYAKAIGKWTMPDPIDSTKRMGVELQIEGKAGSINMATLPIESWELQGEADKVILKGRSIGNGQTSDYTQTATIVEKDGKTFLSLDGTETVLEKEN</sequence>
<feature type="signal peptide" evidence="1">
    <location>
        <begin position="1"/>
        <end position="19"/>
    </location>
</feature>
<dbReference type="EMBL" id="CP102294">
    <property type="protein sequence ID" value="UWN57409.1"/>
    <property type="molecule type" value="Genomic_DNA"/>
</dbReference>
<dbReference type="Proteomes" id="UP001059295">
    <property type="component" value="Chromosome"/>
</dbReference>
<accession>A0ABY5V1A4</accession>
<reference evidence="3" key="1">
    <citation type="journal article" date="2022" name="Cell">
        <title>Design, construction, and in vivo augmentation of a complex gut microbiome.</title>
        <authorList>
            <person name="Cheng A.G."/>
            <person name="Ho P.Y."/>
            <person name="Aranda-Diaz A."/>
            <person name="Jain S."/>
            <person name="Yu F.B."/>
            <person name="Meng X."/>
            <person name="Wang M."/>
            <person name="Iakiviak M."/>
            <person name="Nagashima K."/>
            <person name="Zhao A."/>
            <person name="Murugkar P."/>
            <person name="Patil A."/>
            <person name="Atabakhsh K."/>
            <person name="Weakley A."/>
            <person name="Yan J."/>
            <person name="Brumbaugh A.R."/>
            <person name="Higginbottom S."/>
            <person name="Dimas A."/>
            <person name="Shiver A.L."/>
            <person name="Deutschbauer A."/>
            <person name="Neff N."/>
            <person name="Sonnenburg J.L."/>
            <person name="Huang K.C."/>
            <person name="Fischbach M.A."/>
        </authorList>
    </citation>
    <scope>NUCLEOTIDE SEQUENCE</scope>
    <source>
        <strain evidence="3">AP11</strain>
    </source>
</reference>
<dbReference type="Pfam" id="PF12702">
    <property type="entry name" value="Lipocalin_3"/>
    <property type="match status" value="1"/>
</dbReference>
<dbReference type="Gene3D" id="2.40.128.280">
    <property type="match status" value="1"/>
</dbReference>
<dbReference type="GeneID" id="82890295"/>